<keyword evidence="5 6" id="KW-0186">Copper</keyword>
<dbReference type="InterPro" id="IPR016182">
    <property type="entry name" value="Cu_amine_oxidase_N-reg"/>
</dbReference>
<reference evidence="12" key="1">
    <citation type="journal article" date="2019" name="Int. J. Syst. Evol. Microbiol.">
        <title>The Global Catalogue of Microorganisms (GCM) 10K type strain sequencing project: providing services to taxonomists for standard genome sequencing and annotation.</title>
        <authorList>
            <consortium name="The Broad Institute Genomics Platform"/>
            <consortium name="The Broad Institute Genome Sequencing Center for Infectious Disease"/>
            <person name="Wu L."/>
            <person name="Ma J."/>
        </authorList>
    </citation>
    <scope>NUCLEOTIDE SEQUENCE [LARGE SCALE GENOMIC DNA]</scope>
    <source>
        <strain evidence="12">NBRC 108894</strain>
    </source>
</reference>
<dbReference type="EMBL" id="BSVB01000001">
    <property type="protein sequence ID" value="GMA95957.1"/>
    <property type="molecule type" value="Genomic_DNA"/>
</dbReference>
<dbReference type="InterPro" id="IPR000269">
    <property type="entry name" value="Cu_amine_oxidase"/>
</dbReference>
<sequence>MSLRVLFLGGAGMIGSAVAAELARRGAELTVVTRGEPRRELPDAVRHVRADLREPGAVAGVLRGHEYDAIVNWIGFHPDHVRDGLDAVVASTGQYVFISTCSVYARPVPLLPITESSPRRQPVFGYARDKVATELALEEAYRERGLPLTIVRPFHTYDRGVIPILPGWTAIQRMRSGRAVVVPGDGTSIWTLMHSSDLARAFVPLLGNHHAVGESVNLVSGDLLTWDQIHRVLAEAAGVRDPVLVHRSSEDVGAAHPPWAEVLEHDFRHSMIFDTTKLSRLVPGFAPAVDFSHGAREVLAWYDAHPELQRVDPVLDAAFDRLTNGDPDDDRRRAHDHDRRRDRPGDGGAAPRGARGPRHACVVPRSARARQTRRARRRPGERELRGFLIDMRTGASHDVVVAPASGRLVSQRLLDTSVDGAVPVVLREFAYVEEVVHRDERWLAAMRKRGLTDLSTLRVNPLSAGVLSVDEAGRRIQRCFTFVQKTPEDLGWAHPVDGVTVMVDVVTGDVLDVIDYVDLPVPQEDGNFHLASWRGPDRTGLRPIEITQPEGPSFTIDDDGVLSWAGWELQVGFDQREGLVLHNISIADEGEQRPVIYRASIAEMMVPYGDPSPQRWFQNFFDCGEYLLGGFANSSSSAATASATSPTSTRSSPRTTAAPG</sequence>
<gene>
    <name evidence="11" type="ORF">GCM10025881_27810</name>
</gene>
<evidence type="ECO:0000256" key="2">
    <source>
        <dbReference type="ARBA" id="ARBA00022723"/>
    </source>
</evidence>
<feature type="compositionally biased region" description="Basic and acidic residues" evidence="7">
    <location>
        <begin position="329"/>
        <end position="345"/>
    </location>
</feature>
<dbReference type="Gene3D" id="3.40.50.720">
    <property type="entry name" value="NAD(P)-binding Rossmann-like Domain"/>
    <property type="match status" value="1"/>
</dbReference>
<evidence type="ECO:0000256" key="1">
    <source>
        <dbReference type="ARBA" id="ARBA00007983"/>
    </source>
</evidence>
<dbReference type="Pfam" id="PF02728">
    <property type="entry name" value="Cu_amine_oxidN3"/>
    <property type="match status" value="1"/>
</dbReference>
<protein>
    <recommendedName>
        <fullName evidence="6">Amine oxidase</fullName>
        <ecNumber evidence="6">1.4.3.-</ecNumber>
    </recommendedName>
</protein>
<evidence type="ECO:0000259" key="9">
    <source>
        <dbReference type="Pfam" id="PF01370"/>
    </source>
</evidence>
<dbReference type="InterPro" id="IPR036291">
    <property type="entry name" value="NAD(P)-bd_dom_sf"/>
</dbReference>
<dbReference type="SUPFAM" id="SSF49998">
    <property type="entry name" value="Amine oxidase catalytic domain"/>
    <property type="match status" value="1"/>
</dbReference>
<proteinExistence type="inferred from homology"/>
<evidence type="ECO:0000313" key="12">
    <source>
        <dbReference type="Proteomes" id="UP001157034"/>
    </source>
</evidence>
<comment type="similarity">
    <text evidence="1 6">Belongs to the copper/topaquinone oxidase family.</text>
</comment>
<feature type="domain" description="Copper amine oxidase N3-terminal" evidence="10">
    <location>
        <begin position="423"/>
        <end position="512"/>
    </location>
</feature>
<evidence type="ECO:0000256" key="6">
    <source>
        <dbReference type="RuleBase" id="RU000672"/>
    </source>
</evidence>
<evidence type="ECO:0000256" key="3">
    <source>
        <dbReference type="ARBA" id="ARBA00022772"/>
    </source>
</evidence>
<dbReference type="InterPro" id="IPR001509">
    <property type="entry name" value="Epimerase_deHydtase"/>
</dbReference>
<keyword evidence="3 6" id="KW-0801">TPQ</keyword>
<dbReference type="InterPro" id="IPR036460">
    <property type="entry name" value="Cu_amine_oxidase_C_sf"/>
</dbReference>
<keyword evidence="12" id="KW-1185">Reference proteome</keyword>
<dbReference type="PANTHER" id="PTHR10638">
    <property type="entry name" value="COPPER AMINE OXIDASE"/>
    <property type="match status" value="1"/>
</dbReference>
<evidence type="ECO:0000313" key="11">
    <source>
        <dbReference type="EMBL" id="GMA95957.1"/>
    </source>
</evidence>
<dbReference type="Pfam" id="PF01179">
    <property type="entry name" value="Cu_amine_oxid"/>
    <property type="match status" value="1"/>
</dbReference>
<evidence type="ECO:0000256" key="5">
    <source>
        <dbReference type="ARBA" id="ARBA00023008"/>
    </source>
</evidence>
<name>A0ABQ6KB62_9MICO</name>
<keyword evidence="2 6" id="KW-0479">Metal-binding</keyword>
<feature type="region of interest" description="Disordered" evidence="7">
    <location>
        <begin position="322"/>
        <end position="379"/>
    </location>
</feature>
<evidence type="ECO:0000259" key="8">
    <source>
        <dbReference type="Pfam" id="PF01179"/>
    </source>
</evidence>
<feature type="compositionally biased region" description="Basic residues" evidence="7">
    <location>
        <begin position="367"/>
        <end position="377"/>
    </location>
</feature>
<dbReference type="PANTHER" id="PTHR10638:SF89">
    <property type="entry name" value="AMINE OXIDASE"/>
    <property type="match status" value="1"/>
</dbReference>
<evidence type="ECO:0000256" key="4">
    <source>
        <dbReference type="ARBA" id="ARBA00023002"/>
    </source>
</evidence>
<dbReference type="Gene3D" id="2.70.98.20">
    <property type="entry name" value="Copper amine oxidase, catalytic domain"/>
    <property type="match status" value="1"/>
</dbReference>
<comment type="PTM">
    <text evidence="6">Topaquinone (TPQ) is generated by copper-dependent autoxidation of a specific tyrosyl residue.</text>
</comment>
<dbReference type="Gene3D" id="3.10.450.40">
    <property type="match status" value="1"/>
</dbReference>
<dbReference type="EC" id="1.4.3.-" evidence="6"/>
<dbReference type="Pfam" id="PF01370">
    <property type="entry name" value="Epimerase"/>
    <property type="match status" value="1"/>
</dbReference>
<evidence type="ECO:0000259" key="10">
    <source>
        <dbReference type="Pfam" id="PF02728"/>
    </source>
</evidence>
<organism evidence="11 12">
    <name type="scientific">Pseudolysinimonas kribbensis</name>
    <dbReference type="NCBI Taxonomy" id="433641"/>
    <lineage>
        <taxon>Bacteria</taxon>
        <taxon>Bacillati</taxon>
        <taxon>Actinomycetota</taxon>
        <taxon>Actinomycetes</taxon>
        <taxon>Micrococcales</taxon>
        <taxon>Microbacteriaceae</taxon>
        <taxon>Pseudolysinimonas</taxon>
    </lineage>
</organism>
<comment type="cofactor">
    <cofactor evidence="6">
        <name>Cu cation</name>
        <dbReference type="ChEBI" id="CHEBI:23378"/>
    </cofactor>
    <text evidence="6">Contains 1 topaquinone per subunit.</text>
</comment>
<feature type="domain" description="NAD-dependent epimerase/dehydratase" evidence="9">
    <location>
        <begin position="5"/>
        <end position="217"/>
    </location>
</feature>
<dbReference type="Proteomes" id="UP001157034">
    <property type="component" value="Unassembled WGS sequence"/>
</dbReference>
<dbReference type="SUPFAM" id="SSF54416">
    <property type="entry name" value="Amine oxidase N-terminal region"/>
    <property type="match status" value="1"/>
</dbReference>
<dbReference type="InterPro" id="IPR015802">
    <property type="entry name" value="Cu_amine_oxidase_N3"/>
</dbReference>
<accession>A0ABQ6KB62</accession>
<comment type="caution">
    <text evidence="11">The sequence shown here is derived from an EMBL/GenBank/DDBJ whole genome shotgun (WGS) entry which is preliminary data.</text>
</comment>
<feature type="region of interest" description="Disordered" evidence="7">
    <location>
        <begin position="636"/>
        <end position="660"/>
    </location>
</feature>
<evidence type="ECO:0000256" key="7">
    <source>
        <dbReference type="SAM" id="MobiDB-lite"/>
    </source>
</evidence>
<keyword evidence="4 6" id="KW-0560">Oxidoreductase</keyword>
<dbReference type="InterPro" id="IPR015798">
    <property type="entry name" value="Cu_amine_oxidase_C"/>
</dbReference>
<dbReference type="SUPFAM" id="SSF51735">
    <property type="entry name" value="NAD(P)-binding Rossmann-fold domains"/>
    <property type="match status" value="1"/>
</dbReference>
<feature type="domain" description="Copper amine oxidase catalytic" evidence="8">
    <location>
        <begin position="544"/>
        <end position="634"/>
    </location>
</feature>